<evidence type="ECO:0000313" key="4">
    <source>
        <dbReference type="Proteomes" id="UP000270620"/>
    </source>
</evidence>
<evidence type="ECO:0000259" key="2">
    <source>
        <dbReference type="PROSITE" id="PS51688"/>
    </source>
</evidence>
<dbReference type="Gene3D" id="1.10.10.10">
    <property type="entry name" value="Winged helix-like DNA-binding domain superfamily/Winged helix DNA-binding domain"/>
    <property type="match status" value="1"/>
</dbReference>
<protein>
    <recommendedName>
        <fullName evidence="2">Peptidase S74 domain-containing protein</fullName>
    </recommendedName>
</protein>
<organism evidence="3 4">
    <name type="scientific">Mangrovimonas spongiae</name>
    <dbReference type="NCBI Taxonomy" id="2494697"/>
    <lineage>
        <taxon>Bacteria</taxon>
        <taxon>Pseudomonadati</taxon>
        <taxon>Bacteroidota</taxon>
        <taxon>Flavobacteriia</taxon>
        <taxon>Flavobacteriales</taxon>
        <taxon>Flavobacteriaceae</taxon>
        <taxon>Mangrovimonas</taxon>
    </lineage>
</organism>
<dbReference type="GO" id="GO:0019867">
    <property type="term" value="C:outer membrane"/>
    <property type="evidence" value="ECO:0007669"/>
    <property type="project" value="InterPro"/>
</dbReference>
<name>A0A3R9M993_9FLAO</name>
<keyword evidence="1" id="KW-0175">Coiled coil</keyword>
<dbReference type="InterPro" id="IPR036388">
    <property type="entry name" value="WH-like_DNA-bd_sf"/>
</dbReference>
<feature type="domain" description="Peptidase S74" evidence="2">
    <location>
        <begin position="753"/>
        <end position="846"/>
    </location>
</feature>
<gene>
    <name evidence="3" type="ORF">EJA19_04555</name>
</gene>
<dbReference type="OrthoDB" id="1183114at2"/>
<evidence type="ECO:0000313" key="3">
    <source>
        <dbReference type="EMBL" id="RSK40256.1"/>
    </source>
</evidence>
<comment type="caution">
    <text evidence="3">The sequence shown here is derived from an EMBL/GenBank/DDBJ whole genome shotgun (WGS) entry which is preliminary data.</text>
</comment>
<keyword evidence="4" id="KW-1185">Reference proteome</keyword>
<dbReference type="RefSeq" id="WP_125467176.1">
    <property type="nucleotide sequence ID" value="NZ_RWBG01000002.1"/>
</dbReference>
<dbReference type="Gene3D" id="2.150.10.10">
    <property type="entry name" value="Serralysin-like metalloprotease, C-terminal"/>
    <property type="match status" value="4"/>
</dbReference>
<dbReference type="SUPFAM" id="SSF101967">
    <property type="entry name" value="Adhesin YadA, collagen-binding domain"/>
    <property type="match status" value="3"/>
</dbReference>
<dbReference type="InterPro" id="IPR008640">
    <property type="entry name" value="Adhesin_Head_dom"/>
</dbReference>
<feature type="coiled-coil region" evidence="1">
    <location>
        <begin position="832"/>
        <end position="880"/>
    </location>
</feature>
<dbReference type="EMBL" id="RWBG01000002">
    <property type="protein sequence ID" value="RSK40256.1"/>
    <property type="molecule type" value="Genomic_DNA"/>
</dbReference>
<reference evidence="3 4" key="1">
    <citation type="submission" date="2018-12" db="EMBL/GenBank/DDBJ databases">
        <title>Mangrovimonas spongiae sp. nov., a novel member of the genus Mangrovimonas isolated from marine sponge.</title>
        <authorList>
            <person name="Zhuang L."/>
            <person name="Luo L."/>
        </authorList>
    </citation>
    <scope>NUCLEOTIDE SEQUENCE [LARGE SCALE GENOMIC DNA]</scope>
    <source>
        <strain evidence="3 4">HN-E26</strain>
    </source>
</reference>
<dbReference type="Pfam" id="PF05658">
    <property type="entry name" value="YadA_head"/>
    <property type="match status" value="9"/>
</dbReference>
<dbReference type="InterPro" id="IPR011049">
    <property type="entry name" value="Serralysin-like_metalloprot_C"/>
</dbReference>
<dbReference type="Proteomes" id="UP000270620">
    <property type="component" value="Unassembled WGS sequence"/>
</dbReference>
<proteinExistence type="predicted"/>
<dbReference type="AlphaFoldDB" id="A0A3R9M993"/>
<evidence type="ECO:0000256" key="1">
    <source>
        <dbReference type="SAM" id="Coils"/>
    </source>
</evidence>
<dbReference type="PROSITE" id="PS51688">
    <property type="entry name" value="ICA"/>
    <property type="match status" value="1"/>
</dbReference>
<accession>A0A3R9M993</accession>
<dbReference type="Pfam" id="PF13884">
    <property type="entry name" value="Peptidase_S74"/>
    <property type="match status" value="1"/>
</dbReference>
<dbReference type="CDD" id="cd12820">
    <property type="entry name" value="LbR_YadA-like"/>
    <property type="match status" value="2"/>
</dbReference>
<sequence length="890" mass="91691">MTKLDLFRPSLPLKLRTMKSKILPLVALFFMLAGTATAQKGINYKALIKDDSGNVVANQNITIEFSILEGPEIGFLNPVYIETHTVTTDANGIVIANIGEGNPEAGYEDVYETINWGSYFGSHFLKVQIDTGSGLTDMGTTEFKAVPFALYAENTNDTGLEIVNEGSGNGYRFIGRNPDFYGTIGDRAVDLSYSPASSTTRGATGNYAVALGYQTTASGHGSFASGIITMASGTQATALGSGTIASGHTSIALGQSTIAEAPNTTAIGLFNVGGGDPLLASENDPLFEVGNGKFIDGTNDIRSNALTVLRNGTVTAPSFEIEQITDPKALITKEYADANYSGGGTGTSPTGLEALDEGNGTGWRLIGSNPNNFGDIGLNAVDLSVSLSSDDTRGATGAHSFASGYLTKASGNFSTAIGVSSNASGSNSIALGDTASAYGYRSFASGYFSNAEGESSVAIGEGTQAIGISSMAFGRGTYATGNYSLAAGYGNTANASNSVALGINTIASGVSSFAFGALSGASGSNAFAGGYESVASGDYSVALGYQVEANNIYATSLGAQTIASGMGSTAMGTLTIASSISSTAMGNETEASGLTSTAMGSGTIASGETSTAMGSGTLASGTHSTAIGYNTIADDFSSTVVGYFNNESATTTSLFQIGNGTNSTARSNAFTVVQSGNVGITTSNPVSKLHITGGTDATYADTSGFVVLGDVTGDNIVIDSNEILARNNGIASGLYLQQSGGDVYAGGAVVHSSDRRLKRNIETLPYGLEEVLQLAPKQYYWKNRGVQTRKTLGLIAQEVQPIINEIVHEAGDKDKTLSVSYTELIPVLIKAIQEQQAIIDQQAQTIQNQETASAEQSQVLEALLKRVEALEKNKHNDKAVMASATKQSQQ</sequence>
<dbReference type="InterPro" id="IPR030392">
    <property type="entry name" value="S74_ICA"/>
</dbReference>